<proteinExistence type="predicted"/>
<reference evidence="4" key="1">
    <citation type="journal article" date="2011" name="PLoS Genet.">
        <title>Genomic analysis of the necrotrophic fungal pathogens Sclerotinia sclerotiorum and Botrytis cinerea.</title>
        <authorList>
            <person name="Amselem J."/>
            <person name="Cuomo C.A."/>
            <person name="van Kan J.A."/>
            <person name="Viaud M."/>
            <person name="Benito E.P."/>
            <person name="Couloux A."/>
            <person name="Coutinho P.M."/>
            <person name="de Vries R.P."/>
            <person name="Dyer P.S."/>
            <person name="Fillinger S."/>
            <person name="Fournier E."/>
            <person name="Gout L."/>
            <person name="Hahn M."/>
            <person name="Kohn L."/>
            <person name="Lapalu N."/>
            <person name="Plummer K.M."/>
            <person name="Pradier J.M."/>
            <person name="Quevillon E."/>
            <person name="Sharon A."/>
            <person name="Simon A."/>
            <person name="ten Have A."/>
            <person name="Tudzynski B."/>
            <person name="Tudzynski P."/>
            <person name="Wincker P."/>
            <person name="Andrew M."/>
            <person name="Anthouard V."/>
            <person name="Beever R.E."/>
            <person name="Beffa R."/>
            <person name="Benoit I."/>
            <person name="Bouzid O."/>
            <person name="Brault B."/>
            <person name="Chen Z."/>
            <person name="Choquer M."/>
            <person name="Collemare J."/>
            <person name="Cotton P."/>
            <person name="Danchin E.G."/>
            <person name="Da Silva C."/>
            <person name="Gautier A."/>
            <person name="Giraud C."/>
            <person name="Giraud T."/>
            <person name="Gonzalez C."/>
            <person name="Grossetete S."/>
            <person name="Guldener U."/>
            <person name="Henrissat B."/>
            <person name="Howlett B.J."/>
            <person name="Kodira C."/>
            <person name="Kretschmer M."/>
            <person name="Lappartient A."/>
            <person name="Leroch M."/>
            <person name="Levis C."/>
            <person name="Mauceli E."/>
            <person name="Neuveglise C."/>
            <person name="Oeser B."/>
            <person name="Pearson M."/>
            <person name="Poulain J."/>
            <person name="Poussereau N."/>
            <person name="Quesneville H."/>
            <person name="Rascle C."/>
            <person name="Schumacher J."/>
            <person name="Segurens B."/>
            <person name="Sexton A."/>
            <person name="Silva E."/>
            <person name="Sirven C."/>
            <person name="Soanes D.M."/>
            <person name="Talbot N.J."/>
            <person name="Templeton M."/>
            <person name="Yandava C."/>
            <person name="Yarden O."/>
            <person name="Zeng Q."/>
            <person name="Rollins J.A."/>
            <person name="Lebrun M.H."/>
            <person name="Dickman M."/>
        </authorList>
    </citation>
    <scope>NUCLEOTIDE SEQUENCE [LARGE SCALE GENOMIC DNA]</scope>
    <source>
        <strain evidence="4">T4</strain>
    </source>
</reference>
<evidence type="ECO:0000256" key="1">
    <source>
        <dbReference type="SAM" id="MobiDB-lite"/>
    </source>
</evidence>
<evidence type="ECO:0008006" key="5">
    <source>
        <dbReference type="Google" id="ProtNLM"/>
    </source>
</evidence>
<protein>
    <recommendedName>
        <fullName evidence="5">Secreted protein</fullName>
    </recommendedName>
</protein>
<feature type="region of interest" description="Disordered" evidence="1">
    <location>
        <begin position="62"/>
        <end position="84"/>
    </location>
</feature>
<name>G2YFR6_BOTF4</name>
<dbReference type="EMBL" id="FQ790327">
    <property type="protein sequence ID" value="CCD50614.1"/>
    <property type="molecule type" value="Genomic_DNA"/>
</dbReference>
<dbReference type="AlphaFoldDB" id="G2YFR6"/>
<evidence type="ECO:0000313" key="4">
    <source>
        <dbReference type="Proteomes" id="UP000008177"/>
    </source>
</evidence>
<organism evidence="3 4">
    <name type="scientific">Botryotinia fuckeliana (strain T4)</name>
    <name type="common">Noble rot fungus</name>
    <name type="synonym">Botrytis cinerea</name>
    <dbReference type="NCBI Taxonomy" id="999810"/>
    <lineage>
        <taxon>Eukaryota</taxon>
        <taxon>Fungi</taxon>
        <taxon>Dikarya</taxon>
        <taxon>Ascomycota</taxon>
        <taxon>Pezizomycotina</taxon>
        <taxon>Leotiomycetes</taxon>
        <taxon>Helotiales</taxon>
        <taxon>Sclerotiniaceae</taxon>
        <taxon>Botrytis</taxon>
    </lineage>
</organism>
<keyword evidence="2" id="KW-0732">Signal</keyword>
<dbReference type="InParanoid" id="G2YFR6"/>
<evidence type="ECO:0000256" key="2">
    <source>
        <dbReference type="SAM" id="SignalP"/>
    </source>
</evidence>
<feature type="signal peptide" evidence="2">
    <location>
        <begin position="1"/>
        <end position="20"/>
    </location>
</feature>
<accession>G2YFR6</accession>
<gene>
    <name evidence="3" type="ORF">BofuT4_uP024230.1</name>
</gene>
<dbReference type="HOGENOM" id="CLU_2527195_0_0_1"/>
<evidence type="ECO:0000313" key="3">
    <source>
        <dbReference type="EMBL" id="CCD50614.1"/>
    </source>
</evidence>
<sequence length="84" mass="9701">MINLLILQFCSFAVLRNETAEPYLTIVITKDPLRVLPLYVTQRCSWKLHAAVKVENYEPCLQPDDRGNNFHRSKTETPNVDTPN</sequence>
<dbReference type="Proteomes" id="UP000008177">
    <property type="component" value="Unplaced contigs"/>
</dbReference>
<feature type="chain" id="PRO_5003440529" description="Secreted protein" evidence="2">
    <location>
        <begin position="21"/>
        <end position="84"/>
    </location>
</feature>